<comment type="similarity">
    <text evidence="1">Belongs to the VPS13 family.</text>
</comment>
<dbReference type="InterPro" id="IPR009543">
    <property type="entry name" value="VPS13_VAB"/>
</dbReference>
<sequence length="3254" mass="362379">MISLASELAVNTKLHSLQIKDELQGRMSGNSQYLACSVLKYDISLESKKTCDLNGNETSGVHLDDDNDALKDGVHLDDDDAFKDGVHLDDDDDDDAFKDALPEFISPTDSDALSQHVDMMDASGFESDEVIIHEQDLIQGKGLSGDIFYDAQGGDHLDFVSVTFSKKGPSSPAYDGIDTQMTIRMSKLEFFCNRPTLVALIGFGINLGSGGNTTSVADVNETSKDEMDKQKAEESGCIEGFLGYDKARVVFYLNMDIDSVTVLLNKEDGSQLAMFVQESFLFDFKVHPTSLSIEGTLGNMRLRDMSLGIDNWLGWLCDIRNPGVESLIKFKFNSFSAGDDDYEGYNYHLCARLSAVRIVFLYRFVQEITVYFMELATPNTEEVIKLVDKVGDFEWLIQKSEIDGAAALKLDLTLDTPIIIVPRNSMSNEFIQLDVGLLKVRNKISWHGLPENDPSAVRLDIIHAEFLGVNMFVGLDGCIGKPLIRESRGLDVYVRRSLRDVFRKVPNFSLEVKFGYFHCAMSNKEYDVLRSCATMNLNEAPRLPPSFRGNKSGSQDTIRLLVDKVNMNSQMLLSRSVTILAVEFNYALLELCSGIHEDSPLARIDLEGLWVSYRMTSLSETDLYVTIPTFSVLDIRSNTKPEMRLMLGSSADASKQACTGNSPCFLNKSNSSRVNSEAGNLDVSISTMFLMDYRWRLSSQSSVFRLQHPRVLVVPDFLLALGEFFVPSLGTITGREDTMDSENDPIRKNSIILADSVYKQNEDVVYLSRSRQLVADTHGIDEYTYDGCGKTIVLSEENEAKESHPSQFCPIVIIGCGKRLRFVNVKIENGSLLRKYTYLSNDSSYSASPEDDVDIVLMDNLSSDDDEKIADNLELNTPETSCLQDGPPVVQSFTFEAQVISPEFTFFDGTKSFLDDSSYGEKLLRAKMDLNFMYAYKENDTWIRAMVKDLTVETGSGLIILDPMDISGGYTSIKEKTSISLISTDICVHLSLGAISLLLNLQNQATAALQIGNAIPLAPCISFDRIWVSPKENGSHNNLTIWRPQAPSNYVILGDCVTSSSIPPSQAVLAVSTTYGRVRKPVGFKLIGFLSHVLGLEEVDGHADVDGDCSLWMPVSPPGYISMGCVANIGNRPPPNHVVYCLRSDLVTSTTCSECLLNSPPNQHFTSGFSIWRLDNVLGSFYAHSSTAYPSKENSCDLSHLLLWNSVWSYASLEEPVPEFTADNNHASPQTGNQSDNSSGWDILRSISKATTCYMSTPHFERMWWDKGGGLRRPVSIWRPISRPGYAVLGDCITEGLEPPALGIIFKSEDPEISAKPVQFTKVTHITGKGFDEVFFWYPIAPPGYSSLGCVVSRTDEAPSTDFICCPRMDLVSPTNIIEVPISRYLSSKTCQCWSIWKVENQACTFLARSDAKMPSTRLAYTISDSVKPKTRENVTSEIKLRFFSLTVLDSLHGMMTPLFDVTIANIKLVTHGRMEAMNAVLISSIAASTFNMQLEAWEPLVEPFDGIFKFETYDTNVNSSSILGKRVHIAATNIVNINVSAVNLDTLVETILSWRRQLELDQKATKLIEEAGAHSGNEDQAFSALDEEDLQTVVVENKLGNDLFIKRIEQNSEVVDLLHHGNFASVWVPPARFSDRLNVADEARKARYYVAAQVLFAKGLPILDDGNSHNFFCAIRLVSDSQATDQQKLFPQSARTKCVKPLVSEKEYPKKGIAKWNELFIFEVPRKGIAKLEVEVTNLSAKAGKGEVVGALSFPIGHRANMLKKLTSSRMLPPRNDTQNIESYSLKRKSNNVEDAHGDVKLFVSKSYFERDTTANFERDAGSRDASDKDIGFWVRLGSESSWESIRSLLPLSVVPKSFQNEFIAMEVVMKNGKKHAIFRGLATVVNDSDVNLDISVRQMSMIHDSGSSTRKIMVEEIFENQRYHPISGWGNKWSGFQGSDPGNWSTKDFSRTSKDFFEPPLPNGWEWVSTWTIDKSQFVDEDGWAYGADHPNQWPPTSSKSQIKSGHDVVRRRRWIRTRQKTSEKGESCTKSGFTTISPGCSTVLPCGSTSKASDQCLRIRPSVDYSKLPYAWGHIVVVAVASSFASGKDQPFVDQCSVYSKNTLPQGSKMPNFALLLNQLEKKDILLCCCPAVEGRQIWLSVGADASALHTELNQPVYDWNISVNSPLKLENRLSCPAEFTIWEKTKERNYIEREHGIISSRKSAHIYSVDVQRPIYLSFFVQGDWVLEKDPVLILDLSSGIHISSFWMFHQQSKRRLRVSVERDMGGTSAAPKTIRFFVPYWIINDSSLPLAYQVVEIEGSDIADVNSPSHSKAAKSAKTVLGSPSYSSERKHSGPRRNIQVLESIQDTSPIASMLSPQDSAGRSGVTLFTSQKDTYVSPRVGIAVALRDSEIYSPGISLLELEKKERVEVKAFSSRGSYYNLSALVNMTSDRTKVIHLQPYMLFVNRVSLSLCLQQCDSQTVEWIHPTDPPKLFGWKVSSKVELLKLRVDGYGWSTPFSVSTEGVMRVSLKNDTGSNHLFLKVEVRSGTKSSRYEVIFRPNSSSSPYRIENRSIFLPIHFQQVDGISDSWHFLLPNTAVSFLWEDLGRRHLLEILADGADPSKSDKYNIDEIFDYQPVEVPGPSRALRVTILKEEKVNVVKISDWMPENEPTAIIGENIPSSLSEFSGNESRQQQLQSTPENEFHFIVELAELGVSIIDHTPEEILYLSLQNVHLAYSSGLGSGLSRFKLRMGGVQMDNQLPLTPAPVLFRPQKIGQETDHILKFSVTIQSKGSLDLSFYPYIGFHGPDNSAFLINIHEPIIWRIHEMMQQVNLSRLYDGKTTAVSVDPIVHIGILNISEVRLKVSMAMSPSQRPRGVLGFWSSLMTALGNTENMPVKINQRFHENVCMRQSTMIDNAAANIKNDLLGQPLQLLSGLDILSNASSALGHMSKGVAALSMDKKFIQSRQRQDSKGVEDLGDVIREGGGALAKGLFRGVTGILTKPLEGAKSSGVEGFVQGVGKGIIGAAAQPVSGVLDLLSKTTEGANAMRLKIASAIASDEQVLRRRLPRVVTGDSLLRPYDEYKARGQIVLQLAESGSFFVDLFKVRGKFALSDSYEDHFMLPKAKIIMVTHRRVILLQQSLNITHRKFNPMKDPCSVLWDVLWDDLKTMDLTRGKKDLQKAPPSRLVLHLKTNKSTDTKEQVRIIKCNRGTHQTLEVYSSIERAMITYGRNLSKELLKKATKPYSPVVDGTAVDLIPKEGACNWCPK</sequence>
<dbReference type="InterPro" id="IPR006614">
    <property type="entry name" value="Peroxin/Ferlin"/>
</dbReference>
<dbReference type="Proteomes" id="UP001165190">
    <property type="component" value="Unassembled WGS sequence"/>
</dbReference>
<feature type="compositionally biased region" description="Polar residues" evidence="2">
    <location>
        <begin position="1222"/>
        <end position="1240"/>
    </location>
</feature>
<name>A0A9W7JD45_HIBTR</name>
<keyword evidence="5" id="KW-1185">Reference proteome</keyword>
<proteinExistence type="inferred from homology"/>
<dbReference type="GO" id="GO:0098588">
    <property type="term" value="C:bounding membrane of organelle"/>
    <property type="evidence" value="ECO:0007669"/>
    <property type="project" value="UniProtKB-ARBA"/>
</dbReference>
<dbReference type="InterPro" id="IPR026847">
    <property type="entry name" value="VPS13"/>
</dbReference>
<feature type="compositionally biased region" description="Low complexity" evidence="2">
    <location>
        <begin position="2314"/>
        <end position="2323"/>
    </location>
</feature>
<evidence type="ECO:0000259" key="3">
    <source>
        <dbReference type="SMART" id="SM00694"/>
    </source>
</evidence>
<comment type="caution">
    <text evidence="4">The sequence shown here is derived from an EMBL/GenBank/DDBJ whole genome shotgun (WGS) entry which is preliminary data.</text>
</comment>
<dbReference type="Gene3D" id="2.60.40.150">
    <property type="entry name" value="C2 domain"/>
    <property type="match status" value="1"/>
</dbReference>
<dbReference type="PANTHER" id="PTHR16166">
    <property type="entry name" value="VACUOLAR PROTEIN SORTING-ASSOCIATED PROTEIN VPS13"/>
    <property type="match status" value="1"/>
</dbReference>
<dbReference type="InterPro" id="IPR035892">
    <property type="entry name" value="C2_domain_sf"/>
</dbReference>
<feature type="region of interest" description="Disordered" evidence="2">
    <location>
        <begin position="1221"/>
        <end position="1240"/>
    </location>
</feature>
<dbReference type="InterPro" id="IPR056748">
    <property type="entry name" value="VPS13-like_C"/>
</dbReference>
<reference evidence="4" key="1">
    <citation type="submission" date="2023-05" db="EMBL/GenBank/DDBJ databases">
        <title>Genome and transcriptome analyses reveal genes involved in the formation of fine ridges on petal epidermal cells in Hibiscus trionum.</title>
        <authorList>
            <person name="Koshimizu S."/>
            <person name="Masuda S."/>
            <person name="Ishii T."/>
            <person name="Shirasu K."/>
            <person name="Hoshino A."/>
            <person name="Arita M."/>
        </authorList>
    </citation>
    <scope>NUCLEOTIDE SEQUENCE</scope>
    <source>
        <strain evidence="4">Hamamatsu line</strain>
    </source>
</reference>
<evidence type="ECO:0000313" key="4">
    <source>
        <dbReference type="EMBL" id="GMJ12320.1"/>
    </source>
</evidence>
<dbReference type="CDD" id="cd00030">
    <property type="entry name" value="C2"/>
    <property type="match status" value="1"/>
</dbReference>
<dbReference type="Pfam" id="PF25036">
    <property type="entry name" value="VPS13_VAB"/>
    <property type="match status" value="1"/>
</dbReference>
<gene>
    <name evidence="4" type="ORF">HRI_004901200</name>
</gene>
<dbReference type="Pfam" id="PF25037">
    <property type="entry name" value="VPS13_C"/>
    <property type="match status" value="1"/>
</dbReference>
<dbReference type="Pfam" id="PF06101">
    <property type="entry name" value="Vps62"/>
    <property type="match status" value="2"/>
</dbReference>
<dbReference type="EMBL" id="BSYR01000063">
    <property type="protein sequence ID" value="GMJ12320.1"/>
    <property type="molecule type" value="Genomic_DNA"/>
</dbReference>
<evidence type="ECO:0000313" key="5">
    <source>
        <dbReference type="Proteomes" id="UP001165190"/>
    </source>
</evidence>
<dbReference type="GO" id="GO:0005737">
    <property type="term" value="C:cytoplasm"/>
    <property type="evidence" value="ECO:0007669"/>
    <property type="project" value="UniProtKB-ARBA"/>
</dbReference>
<feature type="domain" description="Peroxin/Ferlin" evidence="3">
    <location>
        <begin position="1985"/>
        <end position="2024"/>
    </location>
</feature>
<dbReference type="PANTHER" id="PTHR16166:SF93">
    <property type="entry name" value="INTERMEMBRANE LIPID TRANSFER PROTEIN VPS13"/>
    <property type="match status" value="1"/>
</dbReference>
<dbReference type="GO" id="GO:0006623">
    <property type="term" value="P:protein targeting to vacuole"/>
    <property type="evidence" value="ECO:0007669"/>
    <property type="project" value="TreeGrafter"/>
</dbReference>
<dbReference type="SMART" id="SM00694">
    <property type="entry name" value="DysFC"/>
    <property type="match status" value="1"/>
</dbReference>
<accession>A0A9W7JD45</accession>
<evidence type="ECO:0000256" key="1">
    <source>
        <dbReference type="ARBA" id="ARBA00006545"/>
    </source>
</evidence>
<dbReference type="OrthoDB" id="428159at2759"/>
<dbReference type="InterPro" id="IPR010482">
    <property type="entry name" value="TECPR1-like_DysF"/>
</dbReference>
<protein>
    <recommendedName>
        <fullName evidence="3">Peroxin/Ferlin domain-containing protein</fullName>
    </recommendedName>
</protein>
<dbReference type="GO" id="GO:0045053">
    <property type="term" value="P:protein retention in Golgi apparatus"/>
    <property type="evidence" value="ECO:0007669"/>
    <property type="project" value="TreeGrafter"/>
</dbReference>
<dbReference type="InterPro" id="IPR009291">
    <property type="entry name" value="Vps62"/>
</dbReference>
<evidence type="ECO:0000256" key="2">
    <source>
        <dbReference type="SAM" id="MobiDB-lite"/>
    </source>
</evidence>
<dbReference type="Pfam" id="PF06398">
    <property type="entry name" value="Pex24p"/>
    <property type="match status" value="1"/>
</dbReference>
<feature type="region of interest" description="Disordered" evidence="2">
    <location>
        <begin position="2311"/>
        <end position="2341"/>
    </location>
</feature>
<organism evidence="4 5">
    <name type="scientific">Hibiscus trionum</name>
    <name type="common">Flower of an hour</name>
    <dbReference type="NCBI Taxonomy" id="183268"/>
    <lineage>
        <taxon>Eukaryota</taxon>
        <taxon>Viridiplantae</taxon>
        <taxon>Streptophyta</taxon>
        <taxon>Embryophyta</taxon>
        <taxon>Tracheophyta</taxon>
        <taxon>Spermatophyta</taxon>
        <taxon>Magnoliopsida</taxon>
        <taxon>eudicotyledons</taxon>
        <taxon>Gunneridae</taxon>
        <taxon>Pentapetalae</taxon>
        <taxon>rosids</taxon>
        <taxon>malvids</taxon>
        <taxon>Malvales</taxon>
        <taxon>Malvaceae</taxon>
        <taxon>Malvoideae</taxon>
        <taxon>Hibiscus</taxon>
    </lineage>
</organism>